<proteinExistence type="predicted"/>
<comment type="caution">
    <text evidence="1">The sequence shown here is derived from an EMBL/GenBank/DDBJ whole genome shotgun (WGS) entry which is preliminary data.</text>
</comment>
<protein>
    <submittedName>
        <fullName evidence="1">DUF3575 domain-containing protein</fullName>
    </submittedName>
</protein>
<keyword evidence="2" id="KW-1185">Reference proteome</keyword>
<gene>
    <name evidence="1" type="ORF">DR980_05170</name>
</gene>
<sequence length="173" mass="19557">MKKLFVLLCLSLFAVGYSQDDKQTDYPKNEMKINALFLVAGALEVSYERILNEESAFGASLLLPIDDDIDTKLMFTPYYRYYFGKKPAAGFFAEGFGMLNNYESYKYNTIGNESRTTNRTDFALGFGLGAKWITKKGFIFEINGGVGRNLFNSTDTDYEIVGRGGITFGYRFN</sequence>
<evidence type="ECO:0000313" key="2">
    <source>
        <dbReference type="Proteomes" id="UP000253676"/>
    </source>
</evidence>
<dbReference type="EMBL" id="QNUX01000003">
    <property type="protein sequence ID" value="RBN51210.1"/>
    <property type="molecule type" value="Genomic_DNA"/>
</dbReference>
<dbReference type="Proteomes" id="UP000253676">
    <property type="component" value="Unassembled WGS sequence"/>
</dbReference>
<organism evidence="1 2">
    <name type="scientific">Flavobacterium psychrolimnae</name>
    <dbReference type="NCBI Taxonomy" id="249351"/>
    <lineage>
        <taxon>Bacteria</taxon>
        <taxon>Pseudomonadati</taxon>
        <taxon>Bacteroidota</taxon>
        <taxon>Flavobacteriia</taxon>
        <taxon>Flavobacteriales</taxon>
        <taxon>Flavobacteriaceae</taxon>
        <taxon>Flavobacterium</taxon>
    </lineage>
</organism>
<dbReference type="AlphaFoldDB" id="A0A366B276"/>
<name>A0A366B276_9FLAO</name>
<reference evidence="1 2" key="1">
    <citation type="submission" date="2018-07" db="EMBL/GenBank/DDBJ databases">
        <title>Complete genome sequence of Flavobacterium psychrolimnae LMG 22018.</title>
        <authorList>
            <person name="Kim D.-U."/>
        </authorList>
    </citation>
    <scope>NUCLEOTIDE SEQUENCE [LARGE SCALE GENOMIC DNA]</scope>
    <source>
        <strain evidence="1 2">LMG 22018</strain>
    </source>
</reference>
<dbReference type="RefSeq" id="WP_113634178.1">
    <property type="nucleotide sequence ID" value="NZ_QNUX01000003.1"/>
</dbReference>
<evidence type="ECO:0000313" key="1">
    <source>
        <dbReference type="EMBL" id="RBN51210.1"/>
    </source>
</evidence>
<accession>A0A366B276</accession>
<dbReference type="OrthoDB" id="768080at2"/>